<organism evidence="1 2">
    <name type="scientific">Streptomyces roseirectus</name>
    <dbReference type="NCBI Taxonomy" id="2768066"/>
    <lineage>
        <taxon>Bacteria</taxon>
        <taxon>Bacillati</taxon>
        <taxon>Actinomycetota</taxon>
        <taxon>Actinomycetes</taxon>
        <taxon>Kitasatosporales</taxon>
        <taxon>Streptomycetaceae</taxon>
        <taxon>Streptomyces</taxon>
    </lineage>
</organism>
<protein>
    <submittedName>
        <fullName evidence="1">Uncharacterized protein</fullName>
    </submittedName>
</protein>
<gene>
    <name evidence="1" type="ORF">IAG44_05695</name>
</gene>
<evidence type="ECO:0000313" key="1">
    <source>
        <dbReference type="EMBL" id="QNP68992.1"/>
    </source>
</evidence>
<dbReference type="EMBL" id="CP060828">
    <property type="protein sequence ID" value="QNP68992.1"/>
    <property type="molecule type" value="Genomic_DNA"/>
</dbReference>
<dbReference type="Proteomes" id="UP000516052">
    <property type="component" value="Chromosome"/>
</dbReference>
<reference evidence="1 2" key="1">
    <citation type="submission" date="2020-08" db="EMBL/GenBank/DDBJ databases">
        <title>A novel species.</title>
        <authorList>
            <person name="Gao J."/>
        </authorList>
    </citation>
    <scope>NUCLEOTIDE SEQUENCE [LARGE SCALE GENOMIC DNA]</scope>
    <source>
        <strain evidence="1 2">CRXT-G-22</strain>
    </source>
</reference>
<evidence type="ECO:0000313" key="2">
    <source>
        <dbReference type="Proteomes" id="UP000516052"/>
    </source>
</evidence>
<accession>A0A7H0I876</accession>
<dbReference type="RefSeq" id="WP_187746031.1">
    <property type="nucleotide sequence ID" value="NZ_CP060828.1"/>
</dbReference>
<sequence>MPARRFRLQDAPAVLELDRHRLGVRSARQNRLDLIARGTERLVARMTAAAELADAEVLLHLAKSPAVVGAARSLGDGTLDRAASVRGRISSGIAERARRRGGGGRERGEGE</sequence>
<keyword evidence="2" id="KW-1185">Reference proteome</keyword>
<name>A0A7H0I876_9ACTN</name>
<dbReference type="KEGG" id="sroi:IAG44_05695"/>
<dbReference type="AlphaFoldDB" id="A0A7H0I876"/>
<proteinExistence type="predicted"/>